<dbReference type="Proteomes" id="UP000765509">
    <property type="component" value="Unassembled WGS sequence"/>
</dbReference>
<accession>A0A9Q3BQY0</accession>
<gene>
    <name evidence="5" type="ORF">O181_009504</name>
</gene>
<dbReference type="EMBL" id="AVOT02002272">
    <property type="protein sequence ID" value="MBW0469789.1"/>
    <property type="molecule type" value="Genomic_DNA"/>
</dbReference>
<comment type="caution">
    <text evidence="5">The sequence shown here is derived from an EMBL/GenBank/DDBJ whole genome shotgun (WGS) entry which is preliminary data.</text>
</comment>
<protein>
    <recommendedName>
        <fullName evidence="7">Reverse transcriptase Ty1/copia-type domain-containing protein</fullName>
    </recommendedName>
</protein>
<evidence type="ECO:0000313" key="5">
    <source>
        <dbReference type="EMBL" id="MBW0469789.1"/>
    </source>
</evidence>
<proteinExistence type="predicted"/>
<evidence type="ECO:0000259" key="3">
    <source>
        <dbReference type="Pfam" id="PF22936"/>
    </source>
</evidence>
<evidence type="ECO:0000259" key="2">
    <source>
        <dbReference type="Pfam" id="PF07727"/>
    </source>
</evidence>
<dbReference type="AlphaFoldDB" id="A0A9Q3BQY0"/>
<dbReference type="Pfam" id="PF25597">
    <property type="entry name" value="SH3_retrovirus"/>
    <property type="match status" value="1"/>
</dbReference>
<evidence type="ECO:0008006" key="7">
    <source>
        <dbReference type="Google" id="ProtNLM"/>
    </source>
</evidence>
<dbReference type="Pfam" id="PF07727">
    <property type="entry name" value="RVT_2"/>
    <property type="match status" value="1"/>
</dbReference>
<feature type="domain" description="Retroviral polymerase SH3-like" evidence="4">
    <location>
        <begin position="95"/>
        <end position="137"/>
    </location>
</feature>
<name>A0A9Q3BQY0_9BASI</name>
<reference evidence="5" key="1">
    <citation type="submission" date="2021-03" db="EMBL/GenBank/DDBJ databases">
        <title>Draft genome sequence of rust myrtle Austropuccinia psidii MF-1, a brazilian biotype.</title>
        <authorList>
            <person name="Quecine M.C."/>
            <person name="Pachon D.M.R."/>
            <person name="Bonatelli M.L."/>
            <person name="Correr F.H."/>
            <person name="Franceschini L.M."/>
            <person name="Leite T.F."/>
            <person name="Margarido G.R.A."/>
            <person name="Almeida C.A."/>
            <person name="Ferrarezi J.A."/>
            <person name="Labate C.A."/>
        </authorList>
    </citation>
    <scope>NUCLEOTIDE SEQUENCE</scope>
    <source>
        <strain evidence="5">MF-1</strain>
    </source>
</reference>
<dbReference type="Pfam" id="PF22936">
    <property type="entry name" value="Pol_BBD"/>
    <property type="match status" value="1"/>
</dbReference>
<evidence type="ECO:0000256" key="1">
    <source>
        <dbReference type="SAM" id="MobiDB-lite"/>
    </source>
</evidence>
<feature type="domain" description="Reverse transcriptase Ty1/copia-type" evidence="2">
    <location>
        <begin position="286"/>
        <end position="467"/>
    </location>
</feature>
<sequence length="468" mass="53511">MFNNLDLFTNSTPNTQTIKLADGSTIHSAGTGTVKIELPHCFLELKNCLLVKSLAYNLISLGAIMNPNFKITTNKNKTFNSRDQNNNLTLNGTYSSEGIFLGYEEGHRAYQILEGRTGNVTISHNVQFFPDIFPHKLDPIVETNHSSLADVEPSCPIITSPKAISLEAETRILEPPENELTNKEEILPTKTSRNTKTKKHYEWIPEDCPPPKEIHGEVGNPTNIIDSSQRQKHSANYAKHSLEEDPKTYQQAMNCNFSDEWSKAIQTELDNMERHCVWSPTTKSSEAEKPLLTTWVFKQKIDKDGNLNKFKAHLCVRGFHQREEPDYGDVYSPTGRLTSLRLLPTLCHINNFPIEQMDVKCTFLNGKPDKELYIKRPNGYNKYKPTKYFKLNQSLYGLKQSPRCWHKELKNTLSKMVLCPSQSDPCLFYSPNSNKQMLLYVHVDDLIFGGSWNNEFKTTIKTHFDIDE</sequence>
<evidence type="ECO:0000259" key="4">
    <source>
        <dbReference type="Pfam" id="PF25597"/>
    </source>
</evidence>
<keyword evidence="6" id="KW-1185">Reference proteome</keyword>
<evidence type="ECO:0000313" key="6">
    <source>
        <dbReference type="Proteomes" id="UP000765509"/>
    </source>
</evidence>
<feature type="region of interest" description="Disordered" evidence="1">
    <location>
        <begin position="189"/>
        <end position="212"/>
    </location>
</feature>
<feature type="domain" description="Retrovirus-related Pol polyprotein from transposon TNT 1-94-like beta-barrel" evidence="3">
    <location>
        <begin position="1"/>
        <end position="66"/>
    </location>
</feature>
<dbReference type="InterPro" id="IPR057670">
    <property type="entry name" value="SH3_retrovirus"/>
</dbReference>
<dbReference type="InterPro" id="IPR013103">
    <property type="entry name" value="RVT_2"/>
</dbReference>
<dbReference type="InterPro" id="IPR054722">
    <property type="entry name" value="PolX-like_BBD"/>
</dbReference>
<organism evidence="5 6">
    <name type="scientific">Austropuccinia psidii MF-1</name>
    <dbReference type="NCBI Taxonomy" id="1389203"/>
    <lineage>
        <taxon>Eukaryota</taxon>
        <taxon>Fungi</taxon>
        <taxon>Dikarya</taxon>
        <taxon>Basidiomycota</taxon>
        <taxon>Pucciniomycotina</taxon>
        <taxon>Pucciniomycetes</taxon>
        <taxon>Pucciniales</taxon>
        <taxon>Sphaerophragmiaceae</taxon>
        <taxon>Austropuccinia</taxon>
    </lineage>
</organism>